<name>A0ABV2D2G1_9SPHN</name>
<proteinExistence type="predicted"/>
<evidence type="ECO:0008006" key="4">
    <source>
        <dbReference type="Google" id="ProtNLM"/>
    </source>
</evidence>
<evidence type="ECO:0000313" key="2">
    <source>
        <dbReference type="EMBL" id="MET1756056.1"/>
    </source>
</evidence>
<reference evidence="2 3" key="1">
    <citation type="submission" date="2024-07" db="EMBL/GenBank/DDBJ databases">
        <title>Novosphingobium kalidii RD2P27.</title>
        <authorList>
            <person name="Sun J.-Q."/>
        </authorList>
    </citation>
    <scope>NUCLEOTIDE SEQUENCE [LARGE SCALE GENOMIC DNA]</scope>
    <source>
        <strain evidence="2 3">RD2P27</strain>
    </source>
</reference>
<comment type="caution">
    <text evidence="2">The sequence shown here is derived from an EMBL/GenBank/DDBJ whole genome shotgun (WGS) entry which is preliminary data.</text>
</comment>
<evidence type="ECO:0000256" key="1">
    <source>
        <dbReference type="SAM" id="MobiDB-lite"/>
    </source>
</evidence>
<protein>
    <recommendedName>
        <fullName evidence="4">Lipoprotein</fullName>
    </recommendedName>
</protein>
<dbReference type="RefSeq" id="WP_353984541.1">
    <property type="nucleotide sequence ID" value="NZ_JBEWLY010000017.1"/>
</dbReference>
<evidence type="ECO:0000313" key="3">
    <source>
        <dbReference type="Proteomes" id="UP001548713"/>
    </source>
</evidence>
<dbReference type="EMBL" id="JBEWLY010000017">
    <property type="protein sequence ID" value="MET1756056.1"/>
    <property type="molecule type" value="Genomic_DNA"/>
</dbReference>
<feature type="region of interest" description="Disordered" evidence="1">
    <location>
        <begin position="1"/>
        <end position="46"/>
    </location>
</feature>
<accession>A0ABV2D2G1</accession>
<organism evidence="2 3">
    <name type="scientific">Novosphingobium kalidii</name>
    <dbReference type="NCBI Taxonomy" id="3230299"/>
    <lineage>
        <taxon>Bacteria</taxon>
        <taxon>Pseudomonadati</taxon>
        <taxon>Pseudomonadota</taxon>
        <taxon>Alphaproteobacteria</taxon>
        <taxon>Sphingomonadales</taxon>
        <taxon>Sphingomonadaceae</taxon>
        <taxon>Novosphingobium</taxon>
    </lineage>
</organism>
<dbReference type="Proteomes" id="UP001548713">
    <property type="component" value="Unassembled WGS sequence"/>
</dbReference>
<keyword evidence="3" id="KW-1185">Reference proteome</keyword>
<feature type="compositionally biased region" description="Basic and acidic residues" evidence="1">
    <location>
        <begin position="15"/>
        <end position="30"/>
    </location>
</feature>
<sequence length="168" mass="17816">MLLGVGLLSGCGNEPEARRDPADDARDVAAVERLSQPPFRPIRPEAFTSDDIDRYDLAREGCVFRPGNAVDGPPVFIAQKDRGYLKIEGRLQPLAPKEGSSELPSGAHATYIGTENWVELVAQAGDAGSAASASRNGWPSRLVIHDANERVAFDGLGQVNCTGSTAEG</sequence>
<gene>
    <name evidence="2" type="ORF">ABVV53_11390</name>
</gene>